<dbReference type="Gene3D" id="2.150.10.10">
    <property type="entry name" value="Serralysin-like metalloprotease, C-terminal"/>
    <property type="match status" value="4"/>
</dbReference>
<evidence type="ECO:0000313" key="5">
    <source>
        <dbReference type="Proteomes" id="UP000306602"/>
    </source>
</evidence>
<comment type="subcellular location">
    <subcellularLocation>
        <location evidence="1">Secreted</location>
    </subcellularLocation>
</comment>
<comment type="caution">
    <text evidence="4">The sequence shown here is derived from an EMBL/GenBank/DDBJ whole genome shotgun (WGS) entry which is preliminary data.</text>
</comment>
<keyword evidence="5" id="KW-1185">Reference proteome</keyword>
<dbReference type="RefSeq" id="WP_136461539.1">
    <property type="nucleotide sequence ID" value="NZ_SRKY01000001.1"/>
</dbReference>
<dbReference type="SUPFAM" id="SSF51120">
    <property type="entry name" value="beta-Roll"/>
    <property type="match status" value="4"/>
</dbReference>
<dbReference type="Pfam" id="PF00353">
    <property type="entry name" value="HemolysinCabind"/>
    <property type="match status" value="5"/>
</dbReference>
<feature type="domain" description="Hedgehog/Intein (Hint)" evidence="3">
    <location>
        <begin position="577"/>
        <end position="715"/>
    </location>
</feature>
<dbReference type="GO" id="GO:0005509">
    <property type="term" value="F:calcium ion binding"/>
    <property type="evidence" value="ECO:0007669"/>
    <property type="project" value="InterPro"/>
</dbReference>
<dbReference type="InterPro" id="IPR001343">
    <property type="entry name" value="Hemolysn_Ca-bd"/>
</dbReference>
<organism evidence="4 5">
    <name type="scientific">Aliishimia ponticola</name>
    <dbReference type="NCBI Taxonomy" id="2499833"/>
    <lineage>
        <taxon>Bacteria</taxon>
        <taxon>Pseudomonadati</taxon>
        <taxon>Pseudomonadota</taxon>
        <taxon>Alphaproteobacteria</taxon>
        <taxon>Rhodobacterales</taxon>
        <taxon>Paracoccaceae</taxon>
        <taxon>Aliishimia</taxon>
    </lineage>
</organism>
<evidence type="ECO:0000313" key="4">
    <source>
        <dbReference type="EMBL" id="THH38648.1"/>
    </source>
</evidence>
<accession>A0A4S4NK26</accession>
<evidence type="ECO:0000256" key="2">
    <source>
        <dbReference type="ARBA" id="ARBA00022525"/>
    </source>
</evidence>
<evidence type="ECO:0000259" key="3">
    <source>
        <dbReference type="Pfam" id="PF13403"/>
    </source>
</evidence>
<dbReference type="SUPFAM" id="SSF51294">
    <property type="entry name" value="Hedgehog/intein (Hint) domain"/>
    <property type="match status" value="1"/>
</dbReference>
<name>A0A4S4NK26_9RHOB</name>
<dbReference type="PANTHER" id="PTHR38340">
    <property type="entry name" value="S-LAYER PROTEIN"/>
    <property type="match status" value="1"/>
</dbReference>
<dbReference type="AlphaFoldDB" id="A0A4S4NK26"/>
<dbReference type="InterPro" id="IPR011049">
    <property type="entry name" value="Serralysin-like_metalloprot_C"/>
</dbReference>
<dbReference type="GO" id="GO:0005576">
    <property type="term" value="C:extracellular region"/>
    <property type="evidence" value="ECO:0007669"/>
    <property type="project" value="UniProtKB-SubCell"/>
</dbReference>
<keyword evidence="2" id="KW-0964">Secreted</keyword>
<reference evidence="4 5" key="1">
    <citation type="submission" date="2019-04" db="EMBL/GenBank/DDBJ databases">
        <title>Shimia ponticola sp. nov., isolated from seawater.</title>
        <authorList>
            <person name="Kim Y.-O."/>
            <person name="Yoon J.-H."/>
        </authorList>
    </citation>
    <scope>NUCLEOTIDE SEQUENCE [LARGE SCALE GENOMIC DNA]</scope>
    <source>
        <strain evidence="4 5">MYP11</strain>
    </source>
</reference>
<dbReference type="PRINTS" id="PR00313">
    <property type="entry name" value="CABNDNGRPT"/>
</dbReference>
<dbReference type="PROSITE" id="PS00330">
    <property type="entry name" value="HEMOLYSIN_CALCIUM"/>
    <property type="match status" value="1"/>
</dbReference>
<dbReference type="InterPro" id="IPR028992">
    <property type="entry name" value="Hedgehog/Intein_dom"/>
</dbReference>
<protein>
    <recommendedName>
        <fullName evidence="3">Hedgehog/Intein (Hint) domain-containing protein</fullName>
    </recommendedName>
</protein>
<gene>
    <name evidence="4" type="ORF">E4Z66_03505</name>
</gene>
<dbReference type="InterPro" id="IPR050557">
    <property type="entry name" value="RTX_toxin/Mannuronan_C5-epim"/>
</dbReference>
<dbReference type="PANTHER" id="PTHR38340:SF1">
    <property type="entry name" value="S-LAYER PROTEIN"/>
    <property type="match status" value="1"/>
</dbReference>
<sequence>MTTYVVTTSNWNSAAFWNAIDESSSGHAIDFSGLPSTYLITVDSDNGRLTIDDGTTTYVVEDTSGTGPADATLGGATLFEYFDSFSGGAGDDDIYGGSGDDTISGGDGVNVLEGEDGDDYLIGNASSGGHTYLDGGDGADVLDGSAGRYDIASYHDSAQGVVIDLTDGAPESGGEAAGDTLIDIEQIDGSHLADDYIRGDDSGQQIKGWAGNDTLIGGAGDDRLVGGKGDDTLTGMDGADQFWGGLGSDTMYGDAGADTFYFSDNFSSDLIYGGTTDGSGIDYDTIDLSGLSNSVTLTETSGGEGSFTDGTDVASFWQIENYIGTDYDDIFNASAATDGVDIDAGGGSDDITGSAYDDTLLGGDGDDTIDGLSGDDTLSGGAGNDTLLAGVGSDDFDGGTGIDTVVIYGTDVETFGFTINLADGLDDQGNTYANIENVIGGLTADTLIGDSSDNILEGRDGDDTLEGGIGADTLLGEEGDDTINVAEGDVAQGGDGDDTFTLLDYGEDGQSDVTVDGGDTGESVGGGDVLRLAGRADMSTLTITSTTTNASGNTSYDGTVQMNDGSTLHFTGMESVVCFASGTQIATPAGPVPIERLRPGDLVLTRDNGPQPLIWIAARRLDYRELALNPHLKPITIAPALIGTSRPLRVSPQHGVLLRQDGEERLFRARHLAQLHGGMVREMRGCRSVTYLHLMFETHQVIFANDAASESFYPGPQAMRALHSDVRREVYELFPDLAHLDAVSAYGPTSRQFARPADLPPTLRALDAAP</sequence>
<dbReference type="InterPro" id="IPR018511">
    <property type="entry name" value="Hemolysin-typ_Ca-bd_CS"/>
</dbReference>
<dbReference type="OrthoDB" id="6305173at2"/>
<evidence type="ECO:0000256" key="1">
    <source>
        <dbReference type="ARBA" id="ARBA00004613"/>
    </source>
</evidence>
<dbReference type="InterPro" id="IPR036844">
    <property type="entry name" value="Hint_dom_sf"/>
</dbReference>
<dbReference type="Proteomes" id="UP000306602">
    <property type="component" value="Unassembled WGS sequence"/>
</dbReference>
<dbReference type="EMBL" id="SRKY01000001">
    <property type="protein sequence ID" value="THH38648.1"/>
    <property type="molecule type" value="Genomic_DNA"/>
</dbReference>
<dbReference type="Gene3D" id="2.170.16.10">
    <property type="entry name" value="Hedgehog/Intein (Hint) domain"/>
    <property type="match status" value="1"/>
</dbReference>
<proteinExistence type="predicted"/>
<dbReference type="Pfam" id="PF13403">
    <property type="entry name" value="Hint_2"/>
    <property type="match status" value="1"/>
</dbReference>